<dbReference type="Proteomes" id="UP001596067">
    <property type="component" value="Unassembled WGS sequence"/>
</dbReference>
<dbReference type="SUPFAM" id="SSF53474">
    <property type="entry name" value="alpha/beta-Hydrolases"/>
    <property type="match status" value="1"/>
</dbReference>
<gene>
    <name evidence="3" type="ORF">ACFP0N_18890</name>
</gene>
<keyword evidence="4" id="KW-1185">Reference proteome</keyword>
<dbReference type="EC" id="3.4.-.-" evidence="3"/>
<name>A0ABW1EYW8_9ACTN</name>
<dbReference type="GO" id="GO:0016787">
    <property type="term" value="F:hydrolase activity"/>
    <property type="evidence" value="ECO:0007669"/>
    <property type="project" value="UniProtKB-KW"/>
</dbReference>
<reference evidence="4" key="1">
    <citation type="journal article" date="2019" name="Int. J. Syst. Evol. Microbiol.">
        <title>The Global Catalogue of Microorganisms (GCM) 10K type strain sequencing project: providing services to taxonomists for standard genome sequencing and annotation.</title>
        <authorList>
            <consortium name="The Broad Institute Genomics Platform"/>
            <consortium name="The Broad Institute Genome Sequencing Center for Infectious Disease"/>
            <person name="Wu L."/>
            <person name="Ma J."/>
        </authorList>
    </citation>
    <scope>NUCLEOTIDE SEQUENCE [LARGE SCALE GENOMIC DNA]</scope>
    <source>
        <strain evidence="4">CGMCC 4.1469</strain>
    </source>
</reference>
<proteinExistence type="inferred from homology"/>
<evidence type="ECO:0000313" key="4">
    <source>
        <dbReference type="Proteomes" id="UP001596067"/>
    </source>
</evidence>
<dbReference type="PANTHER" id="PTHR22946">
    <property type="entry name" value="DIENELACTONE HYDROLASE DOMAIN-CONTAINING PROTEIN-RELATED"/>
    <property type="match status" value="1"/>
</dbReference>
<dbReference type="InterPro" id="IPR010520">
    <property type="entry name" value="FrsA-like"/>
</dbReference>
<dbReference type="Pfam" id="PF06500">
    <property type="entry name" value="FrsA-like"/>
    <property type="match status" value="1"/>
</dbReference>
<comment type="caution">
    <text evidence="3">The sequence shown here is derived from an EMBL/GenBank/DDBJ whole genome shotgun (WGS) entry which is preliminary data.</text>
</comment>
<organism evidence="3 4">
    <name type="scientific">Kitasatospora aburaviensis</name>
    <dbReference type="NCBI Taxonomy" id="67265"/>
    <lineage>
        <taxon>Bacteria</taxon>
        <taxon>Bacillati</taxon>
        <taxon>Actinomycetota</taxon>
        <taxon>Actinomycetes</taxon>
        <taxon>Kitasatosporales</taxon>
        <taxon>Streptomycetaceae</taxon>
        <taxon>Kitasatospora</taxon>
    </lineage>
</organism>
<comment type="similarity">
    <text evidence="1">Belongs to the AB hydrolase superfamily.</text>
</comment>
<dbReference type="InterPro" id="IPR029058">
    <property type="entry name" value="AB_hydrolase_fold"/>
</dbReference>
<keyword evidence="2 3" id="KW-0378">Hydrolase</keyword>
<accession>A0ABW1EYW8</accession>
<dbReference type="Gene3D" id="3.40.50.1820">
    <property type="entry name" value="alpha/beta hydrolase"/>
    <property type="match status" value="1"/>
</dbReference>
<evidence type="ECO:0000256" key="1">
    <source>
        <dbReference type="ARBA" id="ARBA00008645"/>
    </source>
</evidence>
<dbReference type="InterPro" id="IPR050261">
    <property type="entry name" value="FrsA_esterase"/>
</dbReference>
<sequence>MTGTPSPSPASALPDLSFLDHPALLPAFVEENRPRATGAGLDPHEYARVTAPLRSLHEWPGACRAAGRRHLAAADRAAAEGRTVSAGEAYRAAARWFHAAGLLPHPDRAAAAEAAAEADEAMRRALTHLDPAAERVEGGSFAGWLRRPAGVAHPPVVLVVPGMDSGKEEFHAVAEALLARGTAVLAMDGPGQGVLAATSAPEPDYHRVVGRVIDALTAHGGVDTDRVGVIGLSLGGYYAVTAAAHEPRIRATAVVSGPYRLDWDALVPFVTATLIQRCGTPEAARAFAARVDLTGLAPAVAGPLLVVEGGEDRIPGVTNAEVLAERAPHAELLLVPHGHHLLGNALADWLPATADWLTTRLATPSAR</sequence>
<dbReference type="EMBL" id="JBHSOD010000022">
    <property type="protein sequence ID" value="MFC5887040.1"/>
    <property type="molecule type" value="Genomic_DNA"/>
</dbReference>
<dbReference type="PANTHER" id="PTHR22946:SF12">
    <property type="entry name" value="CONIDIAL PIGMENT BIOSYNTHESIS PROTEIN AYG1 (AFU_ORTHOLOGUE AFUA_2G17550)"/>
    <property type="match status" value="1"/>
</dbReference>
<evidence type="ECO:0000313" key="3">
    <source>
        <dbReference type="EMBL" id="MFC5887040.1"/>
    </source>
</evidence>
<protein>
    <submittedName>
        <fullName evidence="3">Alpha/beta hydrolase family protein</fullName>
        <ecNumber evidence="3">3.4.-.-</ecNumber>
    </submittedName>
</protein>
<dbReference type="Gene3D" id="1.20.1440.110">
    <property type="entry name" value="acylaminoacyl peptidase"/>
    <property type="match status" value="1"/>
</dbReference>
<dbReference type="RefSeq" id="WP_313764949.1">
    <property type="nucleotide sequence ID" value="NZ_BAAAVH010000051.1"/>
</dbReference>
<evidence type="ECO:0000256" key="2">
    <source>
        <dbReference type="ARBA" id="ARBA00022801"/>
    </source>
</evidence>